<name>A0A483LQI4_KLEPN</name>
<protein>
    <submittedName>
        <fullName evidence="1">Uncharacterized protein</fullName>
    </submittedName>
</protein>
<dbReference type="EMBL" id="SDCM01000006">
    <property type="protein sequence ID" value="TCX77297.1"/>
    <property type="molecule type" value="Genomic_DNA"/>
</dbReference>
<accession>A0A483LQI4</accession>
<proteinExistence type="predicted"/>
<reference evidence="1" key="1">
    <citation type="submission" date="2019-01" db="EMBL/GenBank/DDBJ databases">
        <authorList>
            <person name="Lista F."/>
            <person name="Anselmo A."/>
        </authorList>
    </citation>
    <scope>NUCLEOTIDE SEQUENCE</scope>
    <source>
        <strain evidence="1">10S</strain>
    </source>
</reference>
<sequence>MKIFLKGGPRDGESVPLHTDDYGVPLERVQFPQPVSDASPMFNNGFDAYDLEQDILTYTLERIVIDGKLHHYEYHYQGR</sequence>
<organism evidence="1">
    <name type="scientific">Klebsiella pneumoniae</name>
    <dbReference type="NCBI Taxonomy" id="573"/>
    <lineage>
        <taxon>Bacteria</taxon>
        <taxon>Pseudomonadati</taxon>
        <taxon>Pseudomonadota</taxon>
        <taxon>Gammaproteobacteria</taxon>
        <taxon>Enterobacterales</taxon>
        <taxon>Enterobacteriaceae</taxon>
        <taxon>Klebsiella/Raoultella group</taxon>
        <taxon>Klebsiella</taxon>
        <taxon>Klebsiella pneumoniae complex</taxon>
    </lineage>
</organism>
<evidence type="ECO:0000313" key="1">
    <source>
        <dbReference type="EMBL" id="TCX77297.1"/>
    </source>
</evidence>
<gene>
    <name evidence="1" type="ORF">ETE64_06285</name>
</gene>
<dbReference type="AlphaFoldDB" id="A0A483LQI4"/>
<dbReference type="RefSeq" id="WP_080841098.1">
    <property type="nucleotide sequence ID" value="NZ_JAKEQW010000005.1"/>
</dbReference>
<comment type="caution">
    <text evidence="1">The sequence shown here is derived from an EMBL/GenBank/DDBJ whole genome shotgun (WGS) entry which is preliminary data.</text>
</comment>